<feature type="chain" id="PRO_5040804725" evidence="1">
    <location>
        <begin position="27"/>
        <end position="342"/>
    </location>
</feature>
<organism evidence="3 4">
    <name type="scientific">Chelativorans petroleitrophicus</name>
    <dbReference type="NCBI Taxonomy" id="2975484"/>
    <lineage>
        <taxon>Bacteria</taxon>
        <taxon>Pseudomonadati</taxon>
        <taxon>Pseudomonadota</taxon>
        <taxon>Alphaproteobacteria</taxon>
        <taxon>Hyphomicrobiales</taxon>
        <taxon>Phyllobacteriaceae</taxon>
        <taxon>Chelativorans</taxon>
    </lineage>
</organism>
<feature type="domain" description="SsuA/THI5-like" evidence="2">
    <location>
        <begin position="49"/>
        <end position="254"/>
    </location>
</feature>
<accession>A0A9X2X814</accession>
<name>A0A9X2X814_9HYPH</name>
<dbReference type="PANTHER" id="PTHR30024">
    <property type="entry name" value="ALIPHATIC SULFONATES-BINDING PROTEIN-RELATED"/>
    <property type="match status" value="1"/>
</dbReference>
<gene>
    <name evidence="3" type="ORF">NYR54_08790</name>
</gene>
<evidence type="ECO:0000313" key="4">
    <source>
        <dbReference type="Proteomes" id="UP001149009"/>
    </source>
</evidence>
<comment type="caution">
    <text evidence="3">The sequence shown here is derived from an EMBL/GenBank/DDBJ whole genome shotgun (WGS) entry which is preliminary data.</text>
</comment>
<evidence type="ECO:0000259" key="2">
    <source>
        <dbReference type="Pfam" id="PF09084"/>
    </source>
</evidence>
<dbReference type="Gene3D" id="3.40.190.10">
    <property type="entry name" value="Periplasmic binding protein-like II"/>
    <property type="match status" value="2"/>
</dbReference>
<reference evidence="3" key="1">
    <citation type="submission" date="2022-08" db="EMBL/GenBank/DDBJ databases">
        <title>Chelativorans sichuanense sp. nov., a paraffin oil-degrading bacterium isolated from a mixture of oil-based drill cuttings and paddy soil.</title>
        <authorList>
            <person name="Yu J."/>
            <person name="Liu H."/>
            <person name="Chen Q."/>
        </authorList>
    </citation>
    <scope>NUCLEOTIDE SEQUENCE</scope>
    <source>
        <strain evidence="3">SCAU 2101</strain>
    </source>
</reference>
<protein>
    <submittedName>
        <fullName evidence="3">ABC transporter substrate-binding protein</fullName>
    </submittedName>
</protein>
<dbReference type="SUPFAM" id="SSF53850">
    <property type="entry name" value="Periplasmic binding protein-like II"/>
    <property type="match status" value="1"/>
</dbReference>
<dbReference type="InterPro" id="IPR015168">
    <property type="entry name" value="SsuA/THI5"/>
</dbReference>
<dbReference type="EMBL" id="JAODNV010000009">
    <property type="protein sequence ID" value="MCT8990388.1"/>
    <property type="molecule type" value="Genomic_DNA"/>
</dbReference>
<evidence type="ECO:0000256" key="1">
    <source>
        <dbReference type="SAM" id="SignalP"/>
    </source>
</evidence>
<evidence type="ECO:0000313" key="3">
    <source>
        <dbReference type="EMBL" id="MCT8990388.1"/>
    </source>
</evidence>
<dbReference type="AlphaFoldDB" id="A0A9X2X814"/>
<dbReference type="Proteomes" id="UP001149009">
    <property type="component" value="Unassembled WGS sequence"/>
</dbReference>
<proteinExistence type="predicted"/>
<dbReference type="RefSeq" id="WP_261515259.1">
    <property type="nucleotide sequence ID" value="NZ_JAODNV010000009.1"/>
</dbReference>
<dbReference type="Pfam" id="PF09084">
    <property type="entry name" value="NMT1"/>
    <property type="match status" value="1"/>
</dbReference>
<keyword evidence="1" id="KW-0732">Signal</keyword>
<sequence length="342" mass="36972">MIRAIRYLKLGLLAAAALQVSAQATAAEPFRLIVTDLTTPLVPNSVMDLAVELGYFEREGVDVELVRVQQTPSAIAALQAGEGEMANISVDSALQLAARDRLDLKAVLSPNKALPFLIAAKSEIETPQQLAGRSFAIGRLGSLDHTLSTKVLQAAGVDTDSLSFVGIGQPNVRAQALAAGQVDATTISIGVWLSLPDKEGLHILINQDDYYNAAPVVQKVNVVTDEVLQERRDEVVAVTRALIAAARDFAADPAKWIEAMAKARDDVSREDLEALAEAFADSWSINGGLNRQELEYTVEWAYDSPDFEGVQKINLEDWVDFSVIDEALEKLGTAEGADQYIR</sequence>
<keyword evidence="4" id="KW-1185">Reference proteome</keyword>
<feature type="signal peptide" evidence="1">
    <location>
        <begin position="1"/>
        <end position="26"/>
    </location>
</feature>